<evidence type="ECO:0000259" key="6">
    <source>
        <dbReference type="PROSITE" id="PS51094"/>
    </source>
</evidence>
<dbReference type="GO" id="GO:0006355">
    <property type="term" value="P:regulation of DNA-templated transcription"/>
    <property type="evidence" value="ECO:0007669"/>
    <property type="project" value="InterPro"/>
</dbReference>
<comment type="caution">
    <text evidence="9">The sequence shown here is derived from an EMBL/GenBank/DDBJ whole genome shotgun (WGS) entry which is preliminary data.</text>
</comment>
<sequence>MGEAVISVPRWRDLIQILYVKMDFVSGKELGDQLQVDPRTIRNDIKALHPILSASNNEITSVRGVGYKLVVRDETALRNLLLADVRERSNLHITPMLAEDRVDYIIRYLLLENRFVKLEDIADELYVSKSTINLIIPEVKKKLGEFQLTLDKKAGHGVKISGTELNIRFCFSHFLLGKSPSLLISETEQAFFDDVDLERIQQVVVDSVSTYAIHMTDIALKNLIIHIAIAVCRIRDDCYVAADELLNVEFNMQELRAAQTMIRGIEEQEGITFPETELSYLLLHLSAKHIAANEDDDREYMLVSKMLERIQKRYGYALMQDKALVSNLVLHLKPAINRIKFHMNIQNPYLPNLKQNYPLAFELGLTAKDVLEEELGAEVNEAEAGYLAIHLLYAMDKAEDGAKKRVLIVCASGLGTSQLLESKVRRAFAEQLDIIGVQSFYAYENEPRACDFVIATVPLRQKNHPYVQVSPFLTRADVRAIEGMLESGDEKVTLELENVFSEDLFLVSRANQTKNEILQDLALLLMQKGYVGEDYLPSIFEREQVVPTYLGNGLATPHPIQADVARTAIAVCICESPVLWNEEDKAQVVFMLAVKNKEQSQLATTYELISDIVEDPKTMRQLKEVRDFEGLIRILRRLSL</sequence>
<dbReference type="PROSITE" id="PS51094">
    <property type="entry name" value="PTS_EIIA_TYPE_2"/>
    <property type="match status" value="1"/>
</dbReference>
<dbReference type="GO" id="GO:0008982">
    <property type="term" value="F:protein-N(PI)-phosphohistidine-sugar phosphotransferase activity"/>
    <property type="evidence" value="ECO:0007669"/>
    <property type="project" value="InterPro"/>
</dbReference>
<reference evidence="9 10" key="1">
    <citation type="submission" date="2014-05" db="EMBL/GenBank/DDBJ databases">
        <title>Novel Listeriaceae from food processing environments.</title>
        <authorList>
            <person name="den Bakker H.C."/>
        </authorList>
    </citation>
    <scope>NUCLEOTIDE SEQUENCE [LARGE SCALE GENOMIC DNA]</scope>
    <source>
        <strain evidence="9 10">FSL A5-0281</strain>
    </source>
</reference>
<evidence type="ECO:0000256" key="1">
    <source>
        <dbReference type="ARBA" id="ARBA00022679"/>
    </source>
</evidence>
<evidence type="ECO:0000313" key="10">
    <source>
        <dbReference type="Proteomes" id="UP000029844"/>
    </source>
</evidence>
<dbReference type="Gene3D" id="1.10.10.10">
    <property type="entry name" value="Winged helix-like DNA-binding domain superfamily/Winged helix DNA-binding domain"/>
    <property type="match status" value="1"/>
</dbReference>
<keyword evidence="4" id="KW-0010">Activator</keyword>
<dbReference type="Gene3D" id="1.10.1790.10">
    <property type="entry name" value="PRD domain"/>
    <property type="match status" value="2"/>
</dbReference>
<evidence type="ECO:0000256" key="3">
    <source>
        <dbReference type="ARBA" id="ARBA00023015"/>
    </source>
</evidence>
<accession>A0A099WER6</accession>
<dbReference type="InterPro" id="IPR050661">
    <property type="entry name" value="BglG_antiterminators"/>
</dbReference>
<dbReference type="CDD" id="cd05568">
    <property type="entry name" value="PTS_IIB_bgl_like"/>
    <property type="match status" value="1"/>
</dbReference>
<dbReference type="EMBL" id="JNFA01000011">
    <property type="protein sequence ID" value="KGL42600.1"/>
    <property type="molecule type" value="Genomic_DNA"/>
</dbReference>
<dbReference type="InterPro" id="IPR002178">
    <property type="entry name" value="PTS_EIIA_type-2_dom"/>
</dbReference>
<dbReference type="Pfam" id="PF00874">
    <property type="entry name" value="PRD"/>
    <property type="match status" value="2"/>
</dbReference>
<dbReference type="CDD" id="cd00211">
    <property type="entry name" value="PTS_IIA_fru"/>
    <property type="match status" value="1"/>
</dbReference>
<dbReference type="Pfam" id="PF02302">
    <property type="entry name" value="PTS_IIB"/>
    <property type="match status" value="1"/>
</dbReference>
<proteinExistence type="predicted"/>
<dbReference type="PROSITE" id="PS51372">
    <property type="entry name" value="PRD_2"/>
    <property type="match status" value="2"/>
</dbReference>
<name>A0A099WER6_9LIST</name>
<keyword evidence="10" id="KW-1185">Reference proteome</keyword>
<dbReference type="SUPFAM" id="SSF63520">
    <property type="entry name" value="PTS-regulatory domain, PRD"/>
    <property type="match status" value="2"/>
</dbReference>
<feature type="domain" description="PRD" evidence="8">
    <location>
        <begin position="294"/>
        <end position="401"/>
    </location>
</feature>
<keyword evidence="9" id="KW-0762">Sugar transport</keyword>
<keyword evidence="5" id="KW-0804">Transcription</keyword>
<dbReference type="SUPFAM" id="SSF55804">
    <property type="entry name" value="Phoshotransferase/anion transport protein"/>
    <property type="match status" value="1"/>
</dbReference>
<dbReference type="InterPro" id="IPR013196">
    <property type="entry name" value="HTH_11"/>
</dbReference>
<gene>
    <name evidence="9" type="ORF">EP57_03820</name>
</gene>
<keyword evidence="1" id="KW-0808">Transferase</keyword>
<dbReference type="PANTHER" id="PTHR30185:SF13">
    <property type="entry name" value="LICABCH OPERON REGULATOR-RELATED"/>
    <property type="match status" value="1"/>
</dbReference>
<dbReference type="STRING" id="1552123.EP57_03820"/>
<dbReference type="InterPro" id="IPR036388">
    <property type="entry name" value="WH-like_DNA-bd_sf"/>
</dbReference>
<keyword evidence="9" id="KW-0813">Transport</keyword>
<keyword evidence="3" id="KW-0805">Transcription regulation</keyword>
<dbReference type="Gene3D" id="3.40.50.2300">
    <property type="match status" value="1"/>
</dbReference>
<dbReference type="InterPro" id="IPR011608">
    <property type="entry name" value="PRD"/>
</dbReference>
<dbReference type="Proteomes" id="UP000029844">
    <property type="component" value="Unassembled WGS sequence"/>
</dbReference>
<dbReference type="AlphaFoldDB" id="A0A099WER6"/>
<evidence type="ECO:0000256" key="5">
    <source>
        <dbReference type="ARBA" id="ARBA00023163"/>
    </source>
</evidence>
<dbReference type="InterPro" id="IPR007737">
    <property type="entry name" value="Mga_HTH"/>
</dbReference>
<dbReference type="OrthoDB" id="3175596at2"/>
<dbReference type="PANTHER" id="PTHR30185">
    <property type="entry name" value="CRYPTIC BETA-GLUCOSIDE BGL OPERON ANTITERMINATOR"/>
    <property type="match status" value="1"/>
</dbReference>
<feature type="domain" description="PTS EIIB type-2" evidence="7">
    <location>
        <begin position="404"/>
        <end position="493"/>
    </location>
</feature>
<dbReference type="SUPFAM" id="SSF52794">
    <property type="entry name" value="PTS system IIB component-like"/>
    <property type="match status" value="1"/>
</dbReference>
<evidence type="ECO:0000313" key="9">
    <source>
        <dbReference type="EMBL" id="KGL42600.1"/>
    </source>
</evidence>
<dbReference type="InterPro" id="IPR003501">
    <property type="entry name" value="PTS_EIIB_2/3"/>
</dbReference>
<dbReference type="eggNOG" id="COG3711">
    <property type="taxonomic scope" value="Bacteria"/>
</dbReference>
<dbReference type="Pfam" id="PF08279">
    <property type="entry name" value="HTH_11"/>
    <property type="match status" value="1"/>
</dbReference>
<keyword evidence="2" id="KW-0677">Repeat</keyword>
<dbReference type="InterPro" id="IPR013011">
    <property type="entry name" value="PTS_EIIB_2"/>
</dbReference>
<evidence type="ECO:0000259" key="7">
    <source>
        <dbReference type="PROSITE" id="PS51099"/>
    </source>
</evidence>
<feature type="domain" description="PRD" evidence="8">
    <location>
        <begin position="191"/>
        <end position="293"/>
    </location>
</feature>
<dbReference type="Gene3D" id="3.40.930.10">
    <property type="entry name" value="Mannitol-specific EII, Chain A"/>
    <property type="match status" value="1"/>
</dbReference>
<dbReference type="PROSITE" id="PS51099">
    <property type="entry name" value="PTS_EIIB_TYPE_2"/>
    <property type="match status" value="1"/>
</dbReference>
<dbReference type="Pfam" id="PF00359">
    <property type="entry name" value="PTS_EIIA_2"/>
    <property type="match status" value="1"/>
</dbReference>
<evidence type="ECO:0000259" key="8">
    <source>
        <dbReference type="PROSITE" id="PS51372"/>
    </source>
</evidence>
<dbReference type="InterPro" id="IPR016152">
    <property type="entry name" value="PTrfase/Anion_transptr"/>
</dbReference>
<feature type="domain" description="PTS EIIA type-2" evidence="6">
    <location>
        <begin position="498"/>
        <end position="638"/>
    </location>
</feature>
<evidence type="ECO:0000256" key="4">
    <source>
        <dbReference type="ARBA" id="ARBA00023159"/>
    </source>
</evidence>
<organism evidence="9 10">
    <name type="scientific">Listeria booriae</name>
    <dbReference type="NCBI Taxonomy" id="1552123"/>
    <lineage>
        <taxon>Bacteria</taxon>
        <taxon>Bacillati</taxon>
        <taxon>Bacillota</taxon>
        <taxon>Bacilli</taxon>
        <taxon>Bacillales</taxon>
        <taxon>Listeriaceae</taxon>
        <taxon>Listeria</taxon>
    </lineage>
</organism>
<dbReference type="eggNOG" id="COG1762">
    <property type="taxonomic scope" value="Bacteria"/>
</dbReference>
<dbReference type="InterPro" id="IPR036095">
    <property type="entry name" value="PTS_EIIB-like_sf"/>
</dbReference>
<dbReference type="Pfam" id="PF05043">
    <property type="entry name" value="Mga"/>
    <property type="match status" value="1"/>
</dbReference>
<dbReference type="RefSeq" id="WP_036084374.1">
    <property type="nucleotide sequence ID" value="NZ_CBCSHQ010000001.1"/>
</dbReference>
<dbReference type="InterPro" id="IPR036634">
    <property type="entry name" value="PRD_sf"/>
</dbReference>
<dbReference type="GeneID" id="58716550"/>
<evidence type="ECO:0000256" key="2">
    <source>
        <dbReference type="ARBA" id="ARBA00022737"/>
    </source>
</evidence>
<protein>
    <submittedName>
        <fullName evidence="9">Sugar transporter</fullName>
    </submittedName>
</protein>
<dbReference type="GO" id="GO:0009401">
    <property type="term" value="P:phosphoenolpyruvate-dependent sugar phosphotransferase system"/>
    <property type="evidence" value="ECO:0007669"/>
    <property type="project" value="InterPro"/>
</dbReference>